<name>A0A815ELV1_9BILA</name>
<gene>
    <name evidence="2" type="ORF">JBS370_LOCUS15513</name>
    <name evidence="1" type="ORF">ZHD862_LOCUS28526</name>
</gene>
<evidence type="ECO:0000313" key="1">
    <source>
        <dbReference type="EMBL" id="CAF1311733.1"/>
    </source>
</evidence>
<dbReference type="EMBL" id="CAJNOT010002388">
    <property type="protein sequence ID" value="CAF1311733.1"/>
    <property type="molecule type" value="Genomic_DNA"/>
</dbReference>
<evidence type="ECO:0000313" key="3">
    <source>
        <dbReference type="Proteomes" id="UP000663864"/>
    </source>
</evidence>
<accession>A0A815ELV1</accession>
<evidence type="ECO:0000313" key="2">
    <source>
        <dbReference type="EMBL" id="CAF3804809.1"/>
    </source>
</evidence>
<protein>
    <submittedName>
        <fullName evidence="1">Uncharacterized protein</fullName>
    </submittedName>
</protein>
<dbReference type="Proteomes" id="UP000663836">
    <property type="component" value="Unassembled WGS sequence"/>
</dbReference>
<comment type="caution">
    <text evidence="1">The sequence shown here is derived from an EMBL/GenBank/DDBJ whole genome shotgun (WGS) entry which is preliminary data.</text>
</comment>
<sequence>MAQHLSTLATTSNVGVIVNKWQTFRKTNEPSLILSQEEQRIQNYLERHRLLSPKVERCLQELVERVYKCNTSFNFELLAPPSSNLSSYFVNENKEFYFDFYIVWKNHGKIKIERDLSSICCKIKYIDRFIRWSRAEQDRLLISNVDRKRSRFLNGRGIRDLFFETLHNVSPDLIRLDFFEHLIYFDLIIPLLPEKLICHVTLLPCIHLSQENEVLLPFGTLRWYPRSLLSSKENSILTLFQQPLHNLSIRRYISATDVIDELSKITKQDQQAFARVRTIIHELFLECTLEHVDCIEQIQRPFDNDHDNTKKVFFIPHRLDRNCDVFPAGQYLLDDTKAKRFFREFLRTNIKTSHDDHTNNNQTMH</sequence>
<dbReference type="Proteomes" id="UP000663864">
    <property type="component" value="Unassembled WGS sequence"/>
</dbReference>
<organism evidence="1 3">
    <name type="scientific">Rotaria sordida</name>
    <dbReference type="NCBI Taxonomy" id="392033"/>
    <lineage>
        <taxon>Eukaryota</taxon>
        <taxon>Metazoa</taxon>
        <taxon>Spiralia</taxon>
        <taxon>Gnathifera</taxon>
        <taxon>Rotifera</taxon>
        <taxon>Eurotatoria</taxon>
        <taxon>Bdelloidea</taxon>
        <taxon>Philodinida</taxon>
        <taxon>Philodinidae</taxon>
        <taxon>Rotaria</taxon>
    </lineage>
</organism>
<dbReference type="AlphaFoldDB" id="A0A815ELV1"/>
<dbReference type="EMBL" id="CAJOBD010001490">
    <property type="protein sequence ID" value="CAF3804809.1"/>
    <property type="molecule type" value="Genomic_DNA"/>
</dbReference>
<reference evidence="1" key="1">
    <citation type="submission" date="2021-02" db="EMBL/GenBank/DDBJ databases">
        <authorList>
            <person name="Nowell W R."/>
        </authorList>
    </citation>
    <scope>NUCLEOTIDE SEQUENCE</scope>
</reference>
<proteinExistence type="predicted"/>